<evidence type="ECO:0000313" key="9">
    <source>
        <dbReference type="Proteomes" id="UP000516421"/>
    </source>
</evidence>
<dbReference type="GO" id="GO:0000271">
    <property type="term" value="P:polysaccharide biosynthetic process"/>
    <property type="evidence" value="ECO:0007669"/>
    <property type="project" value="InterPro"/>
</dbReference>
<feature type="transmembrane region" description="Helical" evidence="6">
    <location>
        <begin position="79"/>
        <end position="99"/>
    </location>
</feature>
<organism evidence="8 9">
    <name type="scientific">Rothia amarae</name>
    <dbReference type="NCBI Taxonomy" id="169480"/>
    <lineage>
        <taxon>Bacteria</taxon>
        <taxon>Bacillati</taxon>
        <taxon>Actinomycetota</taxon>
        <taxon>Actinomycetes</taxon>
        <taxon>Micrococcales</taxon>
        <taxon>Micrococcaceae</taxon>
        <taxon>Rothia</taxon>
    </lineage>
</organism>
<keyword evidence="5 6" id="KW-0472">Membrane</keyword>
<evidence type="ECO:0000256" key="5">
    <source>
        <dbReference type="ARBA" id="ARBA00023136"/>
    </source>
</evidence>
<sequence length="183" mass="20295">MVSNINKLLASEKIRFLMVGGFCFILTMTINYGLKYTIMTEKPTTALLIATAIASVVSYILSARWTWKDAGGDPRPKEMVGFTLVTLGGIALNAAPQWVSRYVFHLETPYISLLAQETCDFLAGPILGTLIAMIFRYWALDRFVFHGKQARQDAQLSEIIPITRPIPRQKLQAPAGNSIDKAA</sequence>
<evidence type="ECO:0000256" key="4">
    <source>
        <dbReference type="ARBA" id="ARBA00022989"/>
    </source>
</evidence>
<dbReference type="KEGG" id="rama:IDM48_09200"/>
<evidence type="ECO:0000256" key="6">
    <source>
        <dbReference type="SAM" id="Phobius"/>
    </source>
</evidence>
<dbReference type="Pfam" id="PF04138">
    <property type="entry name" value="GtrA_DPMS_TM"/>
    <property type="match status" value="1"/>
</dbReference>
<dbReference type="PANTHER" id="PTHR38459:SF1">
    <property type="entry name" value="PROPHAGE BACTOPRENOL-LINKED GLUCOSE TRANSLOCASE HOMOLOG"/>
    <property type="match status" value="1"/>
</dbReference>
<keyword evidence="4 6" id="KW-1133">Transmembrane helix</keyword>
<accession>A0A7H2BIP6</accession>
<evidence type="ECO:0000313" key="8">
    <source>
        <dbReference type="EMBL" id="QNV39542.1"/>
    </source>
</evidence>
<proteinExistence type="inferred from homology"/>
<feature type="domain" description="GtrA/DPMS transmembrane" evidence="7">
    <location>
        <begin position="15"/>
        <end position="145"/>
    </location>
</feature>
<evidence type="ECO:0000256" key="1">
    <source>
        <dbReference type="ARBA" id="ARBA00004141"/>
    </source>
</evidence>
<evidence type="ECO:0000259" key="7">
    <source>
        <dbReference type="Pfam" id="PF04138"/>
    </source>
</evidence>
<comment type="subcellular location">
    <subcellularLocation>
        <location evidence="1">Membrane</location>
        <topology evidence="1">Multi-pass membrane protein</topology>
    </subcellularLocation>
</comment>
<name>A0A7H2BIP6_9MICC</name>
<keyword evidence="9" id="KW-1185">Reference proteome</keyword>
<dbReference type="InterPro" id="IPR007267">
    <property type="entry name" value="GtrA_DPMS_TM"/>
</dbReference>
<dbReference type="EMBL" id="CP061538">
    <property type="protein sequence ID" value="QNV39542.1"/>
    <property type="molecule type" value="Genomic_DNA"/>
</dbReference>
<feature type="transmembrane region" description="Helical" evidence="6">
    <location>
        <begin position="46"/>
        <end position="67"/>
    </location>
</feature>
<keyword evidence="3 6" id="KW-0812">Transmembrane</keyword>
<dbReference type="RefSeq" id="WP_068170453.1">
    <property type="nucleotide sequence ID" value="NZ_BAAAHX010000008.1"/>
</dbReference>
<evidence type="ECO:0000256" key="3">
    <source>
        <dbReference type="ARBA" id="ARBA00022692"/>
    </source>
</evidence>
<feature type="transmembrane region" description="Helical" evidence="6">
    <location>
        <begin position="16"/>
        <end position="34"/>
    </location>
</feature>
<dbReference type="GO" id="GO:0005886">
    <property type="term" value="C:plasma membrane"/>
    <property type="evidence" value="ECO:0007669"/>
    <property type="project" value="TreeGrafter"/>
</dbReference>
<dbReference type="PANTHER" id="PTHR38459">
    <property type="entry name" value="PROPHAGE BACTOPRENOL-LINKED GLUCOSE TRANSLOCASE HOMOLOG"/>
    <property type="match status" value="1"/>
</dbReference>
<comment type="similarity">
    <text evidence="2">Belongs to the GtrA family.</text>
</comment>
<gene>
    <name evidence="8" type="ORF">IDM48_09200</name>
</gene>
<dbReference type="AlphaFoldDB" id="A0A7H2BIP6"/>
<evidence type="ECO:0000256" key="2">
    <source>
        <dbReference type="ARBA" id="ARBA00009399"/>
    </source>
</evidence>
<protein>
    <submittedName>
        <fullName evidence="8">GtrA family protein</fullName>
    </submittedName>
</protein>
<reference evidence="8 9" key="1">
    <citation type="submission" date="2020-09" db="EMBL/GenBank/DDBJ databases">
        <title>Investigation of environmental microbe.</title>
        <authorList>
            <person name="Ou Y."/>
            <person name="Kang Q."/>
        </authorList>
    </citation>
    <scope>NUCLEOTIDE SEQUENCE [LARGE SCALE GENOMIC DNA]</scope>
    <source>
        <strain evidence="8 9">KJZ-9</strain>
    </source>
</reference>
<dbReference type="InterPro" id="IPR051401">
    <property type="entry name" value="GtrA_CellWall_Glycosyl"/>
</dbReference>
<dbReference type="Proteomes" id="UP000516421">
    <property type="component" value="Chromosome"/>
</dbReference>
<feature type="transmembrane region" description="Helical" evidence="6">
    <location>
        <begin position="121"/>
        <end position="139"/>
    </location>
</feature>